<keyword evidence="1" id="KW-0479">Metal-binding</keyword>
<sequence>MSKKRETWICNALIVTQNQNREILHGHLQILDDRIGQIISSDQSPPAGVEVLDATGLAILPGFIQPHIHLCQTLFRNMADDLELLDWLSDRIWPFEAAHSPDTLTLSAQLGIQELLASGTTCILDMGTLRHTEAICQAVADAGLRASLGKCLMDHPQTCPPYLCESTESALAEAQSLYQEWNGACNDRIRISYAPRFVVSCTEPLLRQVAQMAEAQGALIHTHSSENRKEVELVRDLVGMDNAAYLHHIGLMSERLVLAHCIWLSETETALIRETGTHIAHCPSSNLKLASGLAKVPQMLAEGINIGLAADGAPCNNGLNMFQEMRLGALIHKPANGPRSMPASLVLDMATIHGAKALNWFDQIGSLETGKKADLFAVDLWQAANLMPVSVGELPTLEQVASALVYATQPAQVAWTLVDGEMVARQGKALKIPQQALSPEKVHAAQRAILERKSEFEKG</sequence>
<dbReference type="Proteomes" id="UP000231019">
    <property type="component" value="Unassembled WGS sequence"/>
</dbReference>
<evidence type="ECO:0000256" key="3">
    <source>
        <dbReference type="ARBA" id="ARBA00022833"/>
    </source>
</evidence>
<dbReference type="CDD" id="cd01298">
    <property type="entry name" value="ATZ_TRZ_like"/>
    <property type="match status" value="1"/>
</dbReference>
<gene>
    <name evidence="5" type="ORF">COW36_12005</name>
</gene>
<evidence type="ECO:0000259" key="4">
    <source>
        <dbReference type="Pfam" id="PF01979"/>
    </source>
</evidence>
<dbReference type="Gene3D" id="3.20.20.140">
    <property type="entry name" value="Metal-dependent hydrolases"/>
    <property type="match status" value="1"/>
</dbReference>
<dbReference type="InterPro" id="IPR032466">
    <property type="entry name" value="Metal_Hydrolase"/>
</dbReference>
<dbReference type="Gene3D" id="2.30.40.10">
    <property type="entry name" value="Urease, subunit C, domain 1"/>
    <property type="match status" value="1"/>
</dbReference>
<organism evidence="5 6">
    <name type="scientific">bacterium (Candidatus Blackallbacteria) CG17_big_fil_post_rev_8_21_14_2_50_48_46</name>
    <dbReference type="NCBI Taxonomy" id="2014261"/>
    <lineage>
        <taxon>Bacteria</taxon>
        <taxon>Candidatus Blackallbacteria</taxon>
    </lineage>
</organism>
<keyword evidence="2 5" id="KW-0378">Hydrolase</keyword>
<dbReference type="GO" id="GO:0019239">
    <property type="term" value="F:deaminase activity"/>
    <property type="evidence" value="ECO:0007669"/>
    <property type="project" value="UniProtKB-ARBA"/>
</dbReference>
<dbReference type="InterPro" id="IPR050287">
    <property type="entry name" value="MTA/SAH_deaminase"/>
</dbReference>
<dbReference type="SUPFAM" id="SSF51338">
    <property type="entry name" value="Composite domain of metallo-dependent hydrolases"/>
    <property type="match status" value="1"/>
</dbReference>
<dbReference type="PANTHER" id="PTHR43794:SF11">
    <property type="entry name" value="AMIDOHYDROLASE-RELATED DOMAIN-CONTAINING PROTEIN"/>
    <property type="match status" value="1"/>
</dbReference>
<dbReference type="EMBL" id="PFFQ01000037">
    <property type="protein sequence ID" value="PIW16486.1"/>
    <property type="molecule type" value="Genomic_DNA"/>
</dbReference>
<feature type="domain" description="Amidohydrolase-related" evidence="4">
    <location>
        <begin position="59"/>
        <end position="423"/>
    </location>
</feature>
<dbReference type="PANTHER" id="PTHR43794">
    <property type="entry name" value="AMINOHYDROLASE SSNA-RELATED"/>
    <property type="match status" value="1"/>
</dbReference>
<comment type="caution">
    <text evidence="5">The sequence shown here is derived from an EMBL/GenBank/DDBJ whole genome shotgun (WGS) entry which is preliminary data.</text>
</comment>
<evidence type="ECO:0000313" key="6">
    <source>
        <dbReference type="Proteomes" id="UP000231019"/>
    </source>
</evidence>
<reference evidence="5 6" key="1">
    <citation type="submission" date="2017-09" db="EMBL/GenBank/DDBJ databases">
        <title>Depth-based differentiation of microbial function through sediment-hosted aquifers and enrichment of novel symbionts in the deep terrestrial subsurface.</title>
        <authorList>
            <person name="Probst A.J."/>
            <person name="Ladd B."/>
            <person name="Jarett J.K."/>
            <person name="Geller-Mcgrath D.E."/>
            <person name="Sieber C.M."/>
            <person name="Emerson J.B."/>
            <person name="Anantharaman K."/>
            <person name="Thomas B.C."/>
            <person name="Malmstrom R."/>
            <person name="Stieglmeier M."/>
            <person name="Klingl A."/>
            <person name="Woyke T."/>
            <person name="Ryan C.M."/>
            <person name="Banfield J.F."/>
        </authorList>
    </citation>
    <scope>NUCLEOTIDE SEQUENCE [LARGE SCALE GENOMIC DNA]</scope>
    <source>
        <strain evidence="5">CG17_big_fil_post_rev_8_21_14_2_50_48_46</strain>
    </source>
</reference>
<dbReference type="GO" id="GO:0016814">
    <property type="term" value="F:hydrolase activity, acting on carbon-nitrogen (but not peptide) bonds, in cyclic amidines"/>
    <property type="evidence" value="ECO:0007669"/>
    <property type="project" value="UniProtKB-ARBA"/>
</dbReference>
<dbReference type="Pfam" id="PF01979">
    <property type="entry name" value="Amidohydro_1"/>
    <property type="match status" value="1"/>
</dbReference>
<accession>A0A2M7G3P0</accession>
<evidence type="ECO:0000256" key="2">
    <source>
        <dbReference type="ARBA" id="ARBA00022801"/>
    </source>
</evidence>
<keyword evidence="3" id="KW-0862">Zinc</keyword>
<dbReference type="GO" id="GO:0046872">
    <property type="term" value="F:metal ion binding"/>
    <property type="evidence" value="ECO:0007669"/>
    <property type="project" value="UniProtKB-KW"/>
</dbReference>
<proteinExistence type="predicted"/>
<protein>
    <submittedName>
        <fullName evidence="5">N-ethylammeline chlorohydrolase</fullName>
    </submittedName>
</protein>
<dbReference type="NCBIfam" id="NF005557">
    <property type="entry name" value="PRK07228.1"/>
    <property type="match status" value="1"/>
</dbReference>
<name>A0A2M7G3P0_9BACT</name>
<evidence type="ECO:0000256" key="1">
    <source>
        <dbReference type="ARBA" id="ARBA00022723"/>
    </source>
</evidence>
<dbReference type="SUPFAM" id="SSF51556">
    <property type="entry name" value="Metallo-dependent hydrolases"/>
    <property type="match status" value="1"/>
</dbReference>
<evidence type="ECO:0000313" key="5">
    <source>
        <dbReference type="EMBL" id="PIW16486.1"/>
    </source>
</evidence>
<dbReference type="InterPro" id="IPR011059">
    <property type="entry name" value="Metal-dep_hydrolase_composite"/>
</dbReference>
<dbReference type="FunFam" id="3.20.20.140:FF:000014">
    <property type="entry name" value="5-methylthioadenosine/S-adenosylhomocysteine deaminase"/>
    <property type="match status" value="1"/>
</dbReference>
<dbReference type="InterPro" id="IPR006680">
    <property type="entry name" value="Amidohydro-rel"/>
</dbReference>
<dbReference type="AlphaFoldDB" id="A0A2M7G3P0"/>